<reference evidence="2 3" key="1">
    <citation type="submission" date="2017-01" db="EMBL/GenBank/DDBJ databases">
        <title>Bacillus cereus isolates.</title>
        <authorList>
            <person name="Beno S.M."/>
        </authorList>
    </citation>
    <scope>NUCLEOTIDE SEQUENCE [LARGE SCALE GENOMIC DNA]</scope>
    <source>
        <strain evidence="2 3">FSL H8-0485</strain>
    </source>
</reference>
<dbReference type="AlphaFoldDB" id="A0A1S9TIY3"/>
<dbReference type="Proteomes" id="UP000190906">
    <property type="component" value="Unassembled WGS sequence"/>
</dbReference>
<keyword evidence="2" id="KW-0540">Nuclease</keyword>
<dbReference type="RefSeq" id="WP_176127003.1">
    <property type="nucleotide sequence ID" value="NZ_MUAJ01000034.1"/>
</dbReference>
<dbReference type="Gene3D" id="3.60.10.10">
    <property type="entry name" value="Endonuclease/exonuclease/phosphatase"/>
    <property type="match status" value="1"/>
</dbReference>
<evidence type="ECO:0000313" key="3">
    <source>
        <dbReference type="Proteomes" id="UP000190906"/>
    </source>
</evidence>
<sequence>MPIIKIVSFNIEWMNDWFTNDSEQVAAFKPTFKKDGHISNTHETVSRVADTIREIDPDILAIQEAPSRPEEIALFIHNYLSNNGEAIYKFILGDSGQQQKLAILYKPNAVDSLMLAPHPEIKNLIDPWLADIDGDELLELYEFTRSPLVINTQIGGHHLQLIVLHTKSNFVNLGKEMWENLATRQNYVHEALRNRRRNSAEAMRVRQYVDSMLHADLTKNIIILGDLNDGPGMDYFERNYLTHNTVDVMVGSTFEPEFIFHHAQHDENSQDRYTAVFDDFVTGEANSHLLLDHILLSPGLSTDSGLRRVQNSGKIHHAEYNNHTVNNGNFRENRPSDHRPVSILLEY</sequence>
<feature type="domain" description="Endonuclease/exonuclease/phosphatase" evidence="1">
    <location>
        <begin position="45"/>
        <end position="338"/>
    </location>
</feature>
<dbReference type="InterPro" id="IPR036691">
    <property type="entry name" value="Endo/exonu/phosph_ase_sf"/>
</dbReference>
<evidence type="ECO:0000259" key="1">
    <source>
        <dbReference type="Pfam" id="PF03372"/>
    </source>
</evidence>
<dbReference type="SUPFAM" id="SSF56219">
    <property type="entry name" value="DNase I-like"/>
    <property type="match status" value="1"/>
</dbReference>
<dbReference type="EMBL" id="MUAJ01000034">
    <property type="protein sequence ID" value="OOR09984.1"/>
    <property type="molecule type" value="Genomic_DNA"/>
</dbReference>
<keyword evidence="2" id="KW-0255">Endonuclease</keyword>
<dbReference type="PANTHER" id="PTHR42834">
    <property type="entry name" value="ENDONUCLEASE/EXONUCLEASE/PHOSPHATASE FAMILY PROTEIN (AFU_ORTHOLOGUE AFUA_3G09210)"/>
    <property type="match status" value="1"/>
</dbReference>
<accession>A0A1S9TIY3</accession>
<proteinExistence type="predicted"/>
<dbReference type="InterPro" id="IPR005135">
    <property type="entry name" value="Endo/exonuclease/phosphatase"/>
</dbReference>
<keyword evidence="2" id="KW-0378">Hydrolase</keyword>
<gene>
    <name evidence="2" type="ORF">BW897_24800</name>
</gene>
<protein>
    <submittedName>
        <fullName evidence="2">Endonuclease</fullName>
    </submittedName>
</protein>
<name>A0A1S9TIY3_BACCE</name>
<dbReference type="PANTHER" id="PTHR42834:SF1">
    <property type="entry name" value="ENDONUCLEASE_EXONUCLEASE_PHOSPHATASE FAMILY PROTEIN (AFU_ORTHOLOGUE AFUA_3G09210)"/>
    <property type="match status" value="1"/>
</dbReference>
<comment type="caution">
    <text evidence="2">The sequence shown here is derived from an EMBL/GenBank/DDBJ whole genome shotgun (WGS) entry which is preliminary data.</text>
</comment>
<dbReference type="GO" id="GO:0004519">
    <property type="term" value="F:endonuclease activity"/>
    <property type="evidence" value="ECO:0007669"/>
    <property type="project" value="UniProtKB-KW"/>
</dbReference>
<organism evidence="2 3">
    <name type="scientific">Bacillus cereus</name>
    <dbReference type="NCBI Taxonomy" id="1396"/>
    <lineage>
        <taxon>Bacteria</taxon>
        <taxon>Bacillati</taxon>
        <taxon>Bacillota</taxon>
        <taxon>Bacilli</taxon>
        <taxon>Bacillales</taxon>
        <taxon>Bacillaceae</taxon>
        <taxon>Bacillus</taxon>
        <taxon>Bacillus cereus group</taxon>
    </lineage>
</organism>
<evidence type="ECO:0000313" key="2">
    <source>
        <dbReference type="EMBL" id="OOR09984.1"/>
    </source>
</evidence>
<dbReference type="Pfam" id="PF03372">
    <property type="entry name" value="Exo_endo_phos"/>
    <property type="match status" value="1"/>
</dbReference>